<evidence type="ECO:0000313" key="3">
    <source>
        <dbReference type="EMBL" id="MBE9397372.1"/>
    </source>
</evidence>
<dbReference type="InterPro" id="IPR036249">
    <property type="entry name" value="Thioredoxin-like_sf"/>
</dbReference>
<evidence type="ECO:0000256" key="2">
    <source>
        <dbReference type="PIRNR" id="PIRNR038934"/>
    </source>
</evidence>
<dbReference type="EMBL" id="JADEYS010000007">
    <property type="protein sequence ID" value="MBE9397372.1"/>
    <property type="molecule type" value="Genomic_DNA"/>
</dbReference>
<comment type="caution">
    <text evidence="3">The sequence shown here is derived from an EMBL/GenBank/DDBJ whole genome shotgun (WGS) entry which is preliminary data.</text>
</comment>
<comment type="similarity">
    <text evidence="1 2">Belongs to the HupG/HyaE family.</text>
</comment>
<dbReference type="PIRSF" id="PIRSF038934">
    <property type="entry name" value="HyaE_HupG"/>
    <property type="match status" value="1"/>
</dbReference>
<keyword evidence="4" id="KW-1185">Reference proteome</keyword>
<gene>
    <name evidence="3" type="ORF">IOQ59_08875</name>
</gene>
<name>A0A8J7FC56_9GAMM</name>
<dbReference type="Gene3D" id="3.40.30.10">
    <property type="entry name" value="Glutaredoxin"/>
    <property type="match status" value="1"/>
</dbReference>
<evidence type="ECO:0000256" key="1">
    <source>
        <dbReference type="ARBA" id="ARBA00009004"/>
    </source>
</evidence>
<organism evidence="3 4">
    <name type="scientific">Pontibacterium sinense</name>
    <dbReference type="NCBI Taxonomy" id="2781979"/>
    <lineage>
        <taxon>Bacteria</taxon>
        <taxon>Pseudomonadati</taxon>
        <taxon>Pseudomonadota</taxon>
        <taxon>Gammaproteobacteria</taxon>
        <taxon>Oceanospirillales</taxon>
        <taxon>Oceanospirillaceae</taxon>
        <taxon>Pontibacterium</taxon>
    </lineage>
</organism>
<dbReference type="RefSeq" id="WP_193952921.1">
    <property type="nucleotide sequence ID" value="NZ_JADEYS010000007.1"/>
</dbReference>
<dbReference type="Proteomes" id="UP000640333">
    <property type="component" value="Unassembled WGS sequence"/>
</dbReference>
<dbReference type="Pfam" id="PF07449">
    <property type="entry name" value="HyaE"/>
    <property type="match status" value="1"/>
</dbReference>
<sequence length="143" mass="15954">MPSPLINRLVDELGYPRLDQNSFDDFIKSAPFSVLFFTEEPKRFPESNDVAVILPELVKNFPQLTPAVISTDAEKALQGRYNFTVWPALVFLKEGRYLGTITKVQNWDVYMAEIGSILALEPRRDPGIGIPVVVNPVASSCGQ</sequence>
<proteinExistence type="inferred from homology"/>
<dbReference type="InterPro" id="IPR010893">
    <property type="entry name" value="NiFe-hyd_mat_HyaE"/>
</dbReference>
<dbReference type="SUPFAM" id="SSF52833">
    <property type="entry name" value="Thioredoxin-like"/>
    <property type="match status" value="1"/>
</dbReference>
<evidence type="ECO:0000313" key="4">
    <source>
        <dbReference type="Proteomes" id="UP000640333"/>
    </source>
</evidence>
<dbReference type="CDD" id="cd02965">
    <property type="entry name" value="HyaE"/>
    <property type="match status" value="1"/>
</dbReference>
<protein>
    <recommendedName>
        <fullName evidence="2">Hydrogenase expression/formation protein</fullName>
    </recommendedName>
</protein>
<dbReference type="AlphaFoldDB" id="A0A8J7FC56"/>
<accession>A0A8J7FC56</accession>
<reference evidence="3" key="1">
    <citation type="submission" date="2020-10" db="EMBL/GenBank/DDBJ databases">
        <title>Bacterium isolated from coastal waters sediment.</title>
        <authorList>
            <person name="Chen R.-J."/>
            <person name="Lu D.-C."/>
            <person name="Zhu K.-L."/>
            <person name="Du Z.-J."/>
        </authorList>
    </citation>
    <scope>NUCLEOTIDE SEQUENCE</scope>
    <source>
        <strain evidence="3">N1Y112</strain>
    </source>
</reference>